<comment type="similarity">
    <text evidence="1">Belongs to the LytR/CpsA/Psr (LCP) family.</text>
</comment>
<dbReference type="PANTHER" id="PTHR33392:SF6">
    <property type="entry name" value="POLYISOPRENYL-TEICHOIC ACID--PEPTIDOGLYCAN TEICHOIC ACID TRANSFERASE TAGU"/>
    <property type="match status" value="1"/>
</dbReference>
<protein>
    <submittedName>
        <fullName evidence="5">LCP family protein</fullName>
    </submittedName>
</protein>
<accession>A0ABT7UL68</accession>
<dbReference type="EMBL" id="JAUDCK010000067">
    <property type="protein sequence ID" value="MDM8196884.1"/>
    <property type="molecule type" value="Genomic_DNA"/>
</dbReference>
<dbReference type="InterPro" id="IPR004474">
    <property type="entry name" value="LytR_CpsA_psr"/>
</dbReference>
<feature type="transmembrane region" description="Helical" evidence="3">
    <location>
        <begin position="38"/>
        <end position="56"/>
    </location>
</feature>
<comment type="caution">
    <text evidence="5">The sequence shown here is derived from an EMBL/GenBank/DDBJ whole genome shotgun (WGS) entry which is preliminary data.</text>
</comment>
<dbReference type="InterPro" id="IPR050922">
    <property type="entry name" value="LytR/CpsA/Psr_CW_biosynth"/>
</dbReference>
<evidence type="ECO:0000256" key="2">
    <source>
        <dbReference type="SAM" id="Coils"/>
    </source>
</evidence>
<evidence type="ECO:0000313" key="5">
    <source>
        <dbReference type="EMBL" id="MDM8196884.1"/>
    </source>
</evidence>
<evidence type="ECO:0000256" key="1">
    <source>
        <dbReference type="ARBA" id="ARBA00006068"/>
    </source>
</evidence>
<keyword evidence="2" id="KW-0175">Coiled coil</keyword>
<evidence type="ECO:0000259" key="4">
    <source>
        <dbReference type="Pfam" id="PF03816"/>
    </source>
</evidence>
<dbReference type="SUPFAM" id="SSF53850">
    <property type="entry name" value="Periplasmic binding protein-like II"/>
    <property type="match status" value="1"/>
</dbReference>
<evidence type="ECO:0000313" key="6">
    <source>
        <dbReference type="Proteomes" id="UP001529275"/>
    </source>
</evidence>
<sequence length="476" mass="54217">MNLLKKLLCFRIVFAIQVIISLVFLYMLLNFAVLPDKYLYGIVAGIIILCLLTFFLQFKSTEKSIRSIISRILAVIVSVGLIIVCIEMNRGTSFINSFSGINYETNALSVIVLKNSSYTKLEDLENKKIAMNEQEDQKNLTDALSDIRNQLKNAEYKNYIDWIHLADALYNEDVDAILVNEAYRGMLQEKHPDMDVETRVIYQVEIKNEVENIANDGAIKDGVFNILVTGIDTYGPVSTRSRSDVNMVMTVNMNTHKILMTGIPRDYYVKLASFGEYDKLTHSGIYGVNETVNTISNLLDIDIDYYYRINFSSLVNVVDVLGGIDIYSDLTFQPLHGSKMIYEGMNHFDGEMALAFSRERYAYKSGDRHRIQNQQDVMMAIINKMLTPSVLSNYKEVLENVEGTFETNMSSDDIMALIKMQLSDLEGYTMINQYLDGTGKLTYGLYSMPNSKLYTMVPNEDTITKARQQIDQIMSE</sequence>
<evidence type="ECO:0000256" key="3">
    <source>
        <dbReference type="SAM" id="Phobius"/>
    </source>
</evidence>
<organism evidence="5 6">
    <name type="scientific">Massilimicrobiota timonensis</name>
    <dbReference type="NCBI Taxonomy" id="1776392"/>
    <lineage>
        <taxon>Bacteria</taxon>
        <taxon>Bacillati</taxon>
        <taxon>Bacillota</taxon>
        <taxon>Erysipelotrichia</taxon>
        <taxon>Erysipelotrichales</taxon>
        <taxon>Erysipelotrichaceae</taxon>
        <taxon>Massilimicrobiota</taxon>
    </lineage>
</organism>
<reference evidence="6" key="1">
    <citation type="submission" date="2023-06" db="EMBL/GenBank/DDBJ databases">
        <title>Identification and characterization of horizontal gene transfer across gut microbiota members of farm animals based on homology search.</title>
        <authorList>
            <person name="Zeman M."/>
            <person name="Kubasova T."/>
            <person name="Jahodarova E."/>
            <person name="Nykrynova M."/>
            <person name="Rychlik I."/>
        </authorList>
    </citation>
    <scope>NUCLEOTIDE SEQUENCE [LARGE SCALE GENOMIC DNA]</scope>
    <source>
        <strain evidence="6">ET341</strain>
    </source>
</reference>
<feature type="domain" description="Cell envelope-related transcriptional attenuator" evidence="4">
    <location>
        <begin position="242"/>
        <end position="386"/>
    </location>
</feature>
<dbReference type="Gene3D" id="3.40.630.190">
    <property type="entry name" value="LCP protein"/>
    <property type="match status" value="1"/>
</dbReference>
<keyword evidence="6" id="KW-1185">Reference proteome</keyword>
<keyword evidence="3" id="KW-1133">Transmembrane helix</keyword>
<gene>
    <name evidence="5" type="ORF">QUV98_11205</name>
</gene>
<dbReference type="RefSeq" id="WP_289528269.1">
    <property type="nucleotide sequence ID" value="NZ_JAUDCK010000067.1"/>
</dbReference>
<dbReference type="NCBIfam" id="TIGR00350">
    <property type="entry name" value="lytR_cpsA_psr"/>
    <property type="match status" value="1"/>
</dbReference>
<keyword evidence="3" id="KW-0472">Membrane</keyword>
<feature type="transmembrane region" description="Helical" evidence="3">
    <location>
        <begin position="68"/>
        <end position="89"/>
    </location>
</feature>
<dbReference type="PANTHER" id="PTHR33392">
    <property type="entry name" value="POLYISOPRENYL-TEICHOIC ACID--PEPTIDOGLYCAN TEICHOIC ACID TRANSFERASE TAGU"/>
    <property type="match status" value="1"/>
</dbReference>
<keyword evidence="3" id="KW-0812">Transmembrane</keyword>
<dbReference type="Proteomes" id="UP001529275">
    <property type="component" value="Unassembled WGS sequence"/>
</dbReference>
<dbReference type="Pfam" id="PF03816">
    <property type="entry name" value="LytR_cpsA_psr"/>
    <property type="match status" value="1"/>
</dbReference>
<feature type="transmembrane region" description="Helical" evidence="3">
    <location>
        <begin position="12"/>
        <end position="32"/>
    </location>
</feature>
<name>A0ABT7UL68_9FIRM</name>
<proteinExistence type="inferred from homology"/>
<dbReference type="Gene3D" id="3.40.190.10">
    <property type="entry name" value="Periplasmic binding protein-like II"/>
    <property type="match status" value="1"/>
</dbReference>
<feature type="coiled-coil region" evidence="2">
    <location>
        <begin position="121"/>
        <end position="157"/>
    </location>
</feature>